<dbReference type="InterPro" id="IPR020841">
    <property type="entry name" value="PKS_Beta-ketoAc_synthase_dom"/>
</dbReference>
<evidence type="ECO:0000256" key="13">
    <source>
        <dbReference type="ARBA" id="ARBA00047659"/>
    </source>
</evidence>
<dbReference type="EC" id="2.3.1.179" evidence="3 14"/>
<dbReference type="Pfam" id="PF02801">
    <property type="entry name" value="Ketoacyl-synt_C"/>
    <property type="match status" value="1"/>
</dbReference>
<evidence type="ECO:0000256" key="15">
    <source>
        <dbReference type="RuleBase" id="RU003694"/>
    </source>
</evidence>
<evidence type="ECO:0000256" key="5">
    <source>
        <dbReference type="ARBA" id="ARBA00022516"/>
    </source>
</evidence>
<keyword evidence="7" id="KW-0276">Fatty acid metabolism</keyword>
<dbReference type="NCBIfam" id="NF005589">
    <property type="entry name" value="PRK07314.1"/>
    <property type="match status" value="1"/>
</dbReference>
<evidence type="ECO:0000256" key="10">
    <source>
        <dbReference type="ARBA" id="ARBA00023315"/>
    </source>
</evidence>
<feature type="domain" description="Ketosynthase family 3 (KS3)" evidence="16">
    <location>
        <begin position="2"/>
        <end position="411"/>
    </location>
</feature>
<comment type="similarity">
    <text evidence="2 14 15">Belongs to the thiolase-like superfamily. Beta-ketoacyl-ACP synthases family.</text>
</comment>
<dbReference type="SUPFAM" id="SSF53901">
    <property type="entry name" value="Thiolase-like"/>
    <property type="match status" value="2"/>
</dbReference>
<evidence type="ECO:0000256" key="6">
    <source>
        <dbReference type="ARBA" id="ARBA00022679"/>
    </source>
</evidence>
<evidence type="ECO:0000256" key="8">
    <source>
        <dbReference type="ARBA" id="ARBA00023098"/>
    </source>
</evidence>
<dbReference type="PROSITE" id="PS52004">
    <property type="entry name" value="KS3_2"/>
    <property type="match status" value="1"/>
</dbReference>
<evidence type="ECO:0000256" key="14">
    <source>
        <dbReference type="PIRNR" id="PIRNR000447"/>
    </source>
</evidence>
<dbReference type="Gene3D" id="3.40.47.10">
    <property type="match status" value="2"/>
</dbReference>
<evidence type="ECO:0000313" key="17">
    <source>
        <dbReference type="EMBL" id="MBP2385724.1"/>
    </source>
</evidence>
<evidence type="ECO:0000256" key="3">
    <source>
        <dbReference type="ARBA" id="ARBA00012356"/>
    </source>
</evidence>
<gene>
    <name evidence="17" type="ORF">JOF47_001235</name>
</gene>
<organism evidence="17 18">
    <name type="scientific">Paeniglutamicibacter kerguelensis</name>
    <dbReference type="NCBI Taxonomy" id="254788"/>
    <lineage>
        <taxon>Bacteria</taxon>
        <taxon>Bacillati</taxon>
        <taxon>Actinomycetota</taxon>
        <taxon>Actinomycetes</taxon>
        <taxon>Micrococcales</taxon>
        <taxon>Micrococcaceae</taxon>
        <taxon>Paeniglutamicibacter</taxon>
    </lineage>
</organism>
<evidence type="ECO:0000313" key="18">
    <source>
        <dbReference type="Proteomes" id="UP001296993"/>
    </source>
</evidence>
<evidence type="ECO:0000256" key="1">
    <source>
        <dbReference type="ARBA" id="ARBA00005194"/>
    </source>
</evidence>
<comment type="function">
    <text evidence="11 14">Involved in the type II fatty acid elongation cycle. Catalyzes the elongation of a wide range of acyl-ACP by the addition of two carbons from malonyl-ACP to an acyl acceptor. Can efficiently catalyze the conversion of palmitoleoyl-ACP (cis-hexadec-9-enoyl-ACP) to cis-vaccenoyl-ACP (cis-octadec-11-enoyl-ACP), an essential step in the thermal regulation of fatty acid composition.</text>
</comment>
<evidence type="ECO:0000256" key="2">
    <source>
        <dbReference type="ARBA" id="ARBA00008467"/>
    </source>
</evidence>
<dbReference type="EMBL" id="JAGIOF010000001">
    <property type="protein sequence ID" value="MBP2385724.1"/>
    <property type="molecule type" value="Genomic_DNA"/>
</dbReference>
<dbReference type="InterPro" id="IPR016039">
    <property type="entry name" value="Thiolase-like"/>
</dbReference>
<dbReference type="PIRSF" id="PIRSF000447">
    <property type="entry name" value="KAS_II"/>
    <property type="match status" value="1"/>
</dbReference>
<comment type="pathway">
    <text evidence="1 14">Lipid metabolism; fatty acid biosynthesis.</text>
</comment>
<dbReference type="Proteomes" id="UP001296993">
    <property type="component" value="Unassembled WGS sequence"/>
</dbReference>
<dbReference type="InterPro" id="IPR014031">
    <property type="entry name" value="Ketoacyl_synth_C"/>
</dbReference>
<dbReference type="InterPro" id="IPR014030">
    <property type="entry name" value="Ketoacyl_synth_N"/>
</dbReference>
<dbReference type="PANTHER" id="PTHR11712:SF336">
    <property type="entry name" value="3-OXOACYL-[ACYL-CARRIER-PROTEIN] SYNTHASE, MITOCHONDRIAL"/>
    <property type="match status" value="1"/>
</dbReference>
<keyword evidence="8" id="KW-0443">Lipid metabolism</keyword>
<keyword evidence="18" id="KW-1185">Reference proteome</keyword>
<evidence type="ECO:0000256" key="7">
    <source>
        <dbReference type="ARBA" id="ARBA00022832"/>
    </source>
</evidence>
<dbReference type="PANTHER" id="PTHR11712">
    <property type="entry name" value="POLYKETIDE SYNTHASE-RELATED"/>
    <property type="match status" value="1"/>
</dbReference>
<dbReference type="RefSeq" id="WP_209996621.1">
    <property type="nucleotide sequence ID" value="NZ_BAAAJY010000007.1"/>
</dbReference>
<keyword evidence="10 14" id="KW-0012">Acyltransferase</keyword>
<comment type="caution">
    <text evidence="17">The sequence shown here is derived from an EMBL/GenBank/DDBJ whole genome shotgun (WGS) entry which is preliminary data.</text>
</comment>
<protein>
    <recommendedName>
        <fullName evidence="4 14">3-oxoacyl-[acyl-carrier-protein] synthase 2</fullName>
        <ecNumber evidence="3 14">2.3.1.179</ecNumber>
    </recommendedName>
</protein>
<evidence type="ECO:0000256" key="12">
    <source>
        <dbReference type="ARBA" id="ARBA00047318"/>
    </source>
</evidence>
<sequence length="412" mass="42984">MARKVVITGLGATTPIGGDVPTLWANALKGVSGAHTLPDEWVEKYNLPVKFAAKASTPASEVLSRVEMKRMDPSTQFAVVAAREAWKDSGIESVDHDRLAVAFATGIGGVWTLLDAWDTLKEKGPRRVLPMTVPMLMPNGPAAAVSLDLGARAGAHTPVSACASGTEAMHIGLELIRSGKADVVVCGGAEAAIHPMPMASFAAMQALSKRNDDPEHASRPYDIDRDGFVMGEGAGALVLEAEEHAIARGATIYAELAGTSVTADAYHITAPDPEGLGATRALKAAMFDGRIQPEDVVHVNAHATSTPVGDKPEYTALRAALGSHLDNVCVSATKSQMGHLLGASGAVESVLSVLAVYHRKAPVTINLENQDPEIPLDVVVGTPRELPEGSIVVLNNSFGFGGHNAVVAIRSV</sequence>
<dbReference type="CDD" id="cd00834">
    <property type="entry name" value="KAS_I_II"/>
    <property type="match status" value="1"/>
</dbReference>
<evidence type="ECO:0000256" key="4">
    <source>
        <dbReference type="ARBA" id="ARBA00014657"/>
    </source>
</evidence>
<reference evidence="17 18" key="1">
    <citation type="submission" date="2021-03" db="EMBL/GenBank/DDBJ databases">
        <title>Sequencing the genomes of 1000 actinobacteria strains.</title>
        <authorList>
            <person name="Klenk H.-P."/>
        </authorList>
    </citation>
    <scope>NUCLEOTIDE SEQUENCE [LARGE SCALE GENOMIC DNA]</scope>
    <source>
        <strain evidence="17 18">DSM 15797</strain>
    </source>
</reference>
<comment type="catalytic activity">
    <reaction evidence="12 14">
        <text>(9Z)-hexadecenoyl-[ACP] + malonyl-[ACP] + H(+) = 3-oxo-(11Z)-octadecenoyl-[ACP] + holo-[ACP] + CO2</text>
        <dbReference type="Rhea" id="RHEA:55040"/>
        <dbReference type="Rhea" id="RHEA-COMP:9623"/>
        <dbReference type="Rhea" id="RHEA-COMP:9685"/>
        <dbReference type="Rhea" id="RHEA-COMP:10800"/>
        <dbReference type="Rhea" id="RHEA-COMP:14074"/>
        <dbReference type="ChEBI" id="CHEBI:15378"/>
        <dbReference type="ChEBI" id="CHEBI:16526"/>
        <dbReference type="ChEBI" id="CHEBI:64479"/>
        <dbReference type="ChEBI" id="CHEBI:78449"/>
        <dbReference type="ChEBI" id="CHEBI:83989"/>
        <dbReference type="ChEBI" id="CHEBI:138538"/>
        <dbReference type="EC" id="2.3.1.179"/>
    </reaction>
</comment>
<accession>A0ABS4XB79</accession>
<proteinExistence type="inferred from homology"/>
<dbReference type="SMART" id="SM00825">
    <property type="entry name" value="PKS_KS"/>
    <property type="match status" value="1"/>
</dbReference>
<dbReference type="InterPro" id="IPR017568">
    <property type="entry name" value="3-oxoacyl-ACP_synth-2"/>
</dbReference>
<keyword evidence="9 14" id="KW-0275">Fatty acid biosynthesis</keyword>
<dbReference type="InterPro" id="IPR000794">
    <property type="entry name" value="Beta-ketoacyl_synthase"/>
</dbReference>
<evidence type="ECO:0000256" key="9">
    <source>
        <dbReference type="ARBA" id="ARBA00023160"/>
    </source>
</evidence>
<name>A0ABS4XB79_9MICC</name>
<keyword evidence="5 14" id="KW-0444">Lipid biosynthesis</keyword>
<evidence type="ECO:0000259" key="16">
    <source>
        <dbReference type="PROSITE" id="PS52004"/>
    </source>
</evidence>
<dbReference type="GO" id="GO:0004315">
    <property type="term" value="F:3-oxoacyl-[acyl-carrier-protein] synthase activity"/>
    <property type="evidence" value="ECO:0007669"/>
    <property type="project" value="UniProtKB-EC"/>
</dbReference>
<keyword evidence="6 14" id="KW-0808">Transferase</keyword>
<evidence type="ECO:0000256" key="11">
    <source>
        <dbReference type="ARBA" id="ARBA00024006"/>
    </source>
</evidence>
<dbReference type="Pfam" id="PF00109">
    <property type="entry name" value="ketoacyl-synt"/>
    <property type="match status" value="1"/>
</dbReference>
<comment type="catalytic activity">
    <reaction evidence="13 14">
        <text>a fatty acyl-[ACP] + malonyl-[ACP] + H(+) = a 3-oxoacyl-[ACP] + holo-[ACP] + CO2</text>
        <dbReference type="Rhea" id="RHEA:22836"/>
        <dbReference type="Rhea" id="RHEA-COMP:9623"/>
        <dbReference type="Rhea" id="RHEA-COMP:9685"/>
        <dbReference type="Rhea" id="RHEA-COMP:9916"/>
        <dbReference type="Rhea" id="RHEA-COMP:14125"/>
        <dbReference type="ChEBI" id="CHEBI:15378"/>
        <dbReference type="ChEBI" id="CHEBI:16526"/>
        <dbReference type="ChEBI" id="CHEBI:64479"/>
        <dbReference type="ChEBI" id="CHEBI:78449"/>
        <dbReference type="ChEBI" id="CHEBI:78776"/>
        <dbReference type="ChEBI" id="CHEBI:138651"/>
    </reaction>
</comment>